<organism evidence="2 3">
    <name type="scientific">Parabacteroides merdae</name>
    <dbReference type="NCBI Taxonomy" id="46503"/>
    <lineage>
        <taxon>Bacteria</taxon>
        <taxon>Pseudomonadati</taxon>
        <taxon>Bacteroidota</taxon>
        <taxon>Bacteroidia</taxon>
        <taxon>Bacteroidales</taxon>
        <taxon>Tannerellaceae</taxon>
        <taxon>Parabacteroides</taxon>
    </lineage>
</organism>
<dbReference type="InterPro" id="IPR005901">
    <property type="entry name" value="GLPGLI"/>
</dbReference>
<feature type="region of interest" description="Disordered" evidence="1">
    <location>
        <begin position="275"/>
        <end position="294"/>
    </location>
</feature>
<evidence type="ECO:0008006" key="4">
    <source>
        <dbReference type="Google" id="ProtNLM"/>
    </source>
</evidence>
<gene>
    <name evidence="2" type="ORF">CE91St3_05620</name>
</gene>
<dbReference type="NCBIfam" id="TIGR01200">
    <property type="entry name" value="GLPGLI"/>
    <property type="match status" value="1"/>
</dbReference>
<accession>A0AA37NX91</accession>
<reference evidence="2" key="1">
    <citation type="submission" date="2022-01" db="EMBL/GenBank/DDBJ databases">
        <title>Novel bile acid biosynthetic pathways are enriched in the microbiome of centenarians.</title>
        <authorList>
            <person name="Sato Y."/>
            <person name="Atarashi K."/>
            <person name="Plichta R.D."/>
            <person name="Arai Y."/>
            <person name="Sasajima S."/>
            <person name="Kearney M.S."/>
            <person name="Suda W."/>
            <person name="Takeshita K."/>
            <person name="Sasaki T."/>
            <person name="Okamoto S."/>
            <person name="Skelly N.A."/>
            <person name="Okamura Y."/>
            <person name="Vlamakis H."/>
            <person name="Li Y."/>
            <person name="Tanoue T."/>
            <person name="Takei H."/>
            <person name="Nittono H."/>
            <person name="Narushima S."/>
            <person name="Irie J."/>
            <person name="Itoh H."/>
            <person name="Moriya K."/>
            <person name="Sugiura Y."/>
            <person name="Suematsu M."/>
            <person name="Moritoki N."/>
            <person name="Shibata S."/>
            <person name="Littman R.D."/>
            <person name="Fischbach A.M."/>
            <person name="Uwamino Y."/>
            <person name="Inoue T."/>
            <person name="Honda A."/>
            <person name="Hattori M."/>
            <person name="Murai T."/>
            <person name="Xavier J.R."/>
            <person name="Hirose N."/>
            <person name="Honda K."/>
        </authorList>
    </citation>
    <scope>NUCLEOTIDE SEQUENCE</scope>
    <source>
        <strain evidence="2">CE91-St3</strain>
    </source>
</reference>
<sequence>MRIWMFIAAVLCLQTVEAQRLYSEVGDIYEKSKRTVVDNAKLGAFYKLKFRTDSTKLNDYTEAQTVLMISDHYLLFGDYNRLAFDSINDYLAASKRNARNDQARDEWMDAIKKWTYFFVTLTDLTKQQTTVQTYDVLRSYEYTYPTPHMEWHLIPGDTLIQNRPCKKATCTFAGRNYVAWYTESIPLPYGPYLFGGLPGLIMEIQDTRRNWIFTNNGFGKMPKYSSMYLYKKQYIQDLIVTTREKALTGYRNDIEDYENLSIEIFKVKEERNGKMVTPEANKPKRPSNMLELQW</sequence>
<dbReference type="Proteomes" id="UP001055114">
    <property type="component" value="Unassembled WGS sequence"/>
</dbReference>
<evidence type="ECO:0000256" key="1">
    <source>
        <dbReference type="SAM" id="MobiDB-lite"/>
    </source>
</evidence>
<evidence type="ECO:0000313" key="2">
    <source>
        <dbReference type="EMBL" id="GKH70699.1"/>
    </source>
</evidence>
<comment type="caution">
    <text evidence="2">The sequence shown here is derived from an EMBL/GenBank/DDBJ whole genome shotgun (WGS) entry which is preliminary data.</text>
</comment>
<protein>
    <recommendedName>
        <fullName evidence="4">GLPGLI family protein</fullName>
    </recommendedName>
</protein>
<evidence type="ECO:0000313" key="3">
    <source>
        <dbReference type="Proteomes" id="UP001055114"/>
    </source>
</evidence>
<dbReference type="EMBL" id="BQNZ01000001">
    <property type="protein sequence ID" value="GKH70699.1"/>
    <property type="molecule type" value="Genomic_DNA"/>
</dbReference>
<dbReference type="Pfam" id="PF09697">
    <property type="entry name" value="Porph_ging"/>
    <property type="match status" value="1"/>
</dbReference>
<dbReference type="RefSeq" id="WP_244063687.1">
    <property type="nucleotide sequence ID" value="NZ_BQNZ01000001.1"/>
</dbReference>
<dbReference type="AlphaFoldDB" id="A0AA37NX91"/>
<name>A0AA37NX91_9BACT</name>
<proteinExistence type="predicted"/>